<dbReference type="PANTHER" id="PTHR33273">
    <property type="entry name" value="DOMAIN-CONTAINING PROTEIN, PUTATIVE-RELATED"/>
    <property type="match status" value="1"/>
</dbReference>
<reference evidence="2 3" key="1">
    <citation type="journal article" date="2018" name="Sci. Rep.">
        <title>Genomic signatures of local adaptation to the degree of environmental predictability in rotifers.</title>
        <authorList>
            <person name="Franch-Gras L."/>
            <person name="Hahn C."/>
            <person name="Garcia-Roger E.M."/>
            <person name="Carmona M.J."/>
            <person name="Serra M."/>
            <person name="Gomez A."/>
        </authorList>
    </citation>
    <scope>NUCLEOTIDE SEQUENCE [LARGE SCALE GENOMIC DNA]</scope>
    <source>
        <strain evidence="2">HYR1</strain>
    </source>
</reference>
<dbReference type="OrthoDB" id="410155at2759"/>
<sequence>MIYFNLKQFYNGFYATKSLSQSRNEFLLYPCSSCHIQYWTCSATNENIVGVNITIGKNEKLAIFTIYSSPSTVLNDETLHFINSHFPKFIIVGDLNSKSKTWHLIKENTNGEILENFINASNCHLLNCEKPTFPRGNSIIDLTICSLNMYDFADKISDHQPTITSFKNLIPRKKLFTINKIDWAKSDQILKV</sequence>
<keyword evidence="2" id="KW-0808">Transferase</keyword>
<dbReference type="GO" id="GO:0003964">
    <property type="term" value="F:RNA-directed DNA polymerase activity"/>
    <property type="evidence" value="ECO:0007669"/>
    <property type="project" value="UniProtKB-KW"/>
</dbReference>
<organism evidence="2 3">
    <name type="scientific">Brachionus plicatilis</name>
    <name type="common">Marine rotifer</name>
    <name type="synonym">Brachionus muelleri</name>
    <dbReference type="NCBI Taxonomy" id="10195"/>
    <lineage>
        <taxon>Eukaryota</taxon>
        <taxon>Metazoa</taxon>
        <taxon>Spiralia</taxon>
        <taxon>Gnathifera</taxon>
        <taxon>Rotifera</taxon>
        <taxon>Eurotatoria</taxon>
        <taxon>Monogononta</taxon>
        <taxon>Pseudotrocha</taxon>
        <taxon>Ploima</taxon>
        <taxon>Brachionidae</taxon>
        <taxon>Brachionus</taxon>
    </lineage>
</organism>
<dbReference type="InterPro" id="IPR036691">
    <property type="entry name" value="Endo/exonu/phosph_ase_sf"/>
</dbReference>
<gene>
    <name evidence="2" type="ORF">BpHYR1_037733</name>
</gene>
<accession>A0A3M7SBW8</accession>
<dbReference type="EMBL" id="REGN01001715">
    <property type="protein sequence ID" value="RNA33000.1"/>
    <property type="molecule type" value="Genomic_DNA"/>
</dbReference>
<keyword evidence="3" id="KW-1185">Reference proteome</keyword>
<dbReference type="SUPFAM" id="SSF56219">
    <property type="entry name" value="DNase I-like"/>
    <property type="match status" value="1"/>
</dbReference>
<evidence type="ECO:0000259" key="1">
    <source>
        <dbReference type="Pfam" id="PF14529"/>
    </source>
</evidence>
<evidence type="ECO:0000313" key="2">
    <source>
        <dbReference type="EMBL" id="RNA33000.1"/>
    </source>
</evidence>
<comment type="caution">
    <text evidence="2">The sequence shown here is derived from an EMBL/GenBank/DDBJ whole genome shotgun (WGS) entry which is preliminary data.</text>
</comment>
<dbReference type="PANTHER" id="PTHR33273:SF4">
    <property type="entry name" value="ENDONUCLEASE_EXONUCLEASE_PHOSPHATASE DOMAIN-CONTAINING PROTEIN"/>
    <property type="match status" value="1"/>
</dbReference>
<dbReference type="Proteomes" id="UP000276133">
    <property type="component" value="Unassembled WGS sequence"/>
</dbReference>
<keyword evidence="2" id="KW-0548">Nucleotidyltransferase</keyword>
<name>A0A3M7SBW8_BRAPC</name>
<keyword evidence="2" id="KW-0695">RNA-directed DNA polymerase</keyword>
<dbReference type="AlphaFoldDB" id="A0A3M7SBW8"/>
<protein>
    <submittedName>
        <fullName evidence="2">RNA-directed DNA polymerase from mobile element jockey-like</fullName>
    </submittedName>
</protein>
<evidence type="ECO:0000313" key="3">
    <source>
        <dbReference type="Proteomes" id="UP000276133"/>
    </source>
</evidence>
<dbReference type="InterPro" id="IPR005135">
    <property type="entry name" value="Endo/exonuclease/phosphatase"/>
</dbReference>
<proteinExistence type="predicted"/>
<dbReference type="Pfam" id="PF14529">
    <property type="entry name" value="Exo_endo_phos_2"/>
    <property type="match status" value="1"/>
</dbReference>
<dbReference type="Gene3D" id="3.60.10.10">
    <property type="entry name" value="Endonuclease/exonuclease/phosphatase"/>
    <property type="match status" value="1"/>
</dbReference>
<feature type="domain" description="Endonuclease/exonuclease/phosphatase" evidence="1">
    <location>
        <begin position="62"/>
        <end position="162"/>
    </location>
</feature>